<feature type="binding site" evidence="5">
    <location>
        <begin position="144"/>
        <end position="146"/>
    </location>
    <ligand>
        <name>FAD</name>
        <dbReference type="ChEBI" id="CHEBI:57692"/>
    </ligand>
</feature>
<dbReference type="Proteomes" id="UP000249799">
    <property type="component" value="Chromosome"/>
</dbReference>
<keyword evidence="2" id="KW-0285">Flavoprotein</keyword>
<dbReference type="InterPro" id="IPR016156">
    <property type="entry name" value="FAD/NAD-linked_Rdtase_dimer_sf"/>
</dbReference>
<evidence type="ECO:0000256" key="4">
    <source>
        <dbReference type="PIRSR" id="PIRSR000350-2"/>
    </source>
</evidence>
<feature type="binding site" evidence="5">
    <location>
        <begin position="181"/>
        <end position="188"/>
    </location>
    <ligand>
        <name>NAD(+)</name>
        <dbReference type="ChEBI" id="CHEBI:57540"/>
    </ligand>
</feature>
<dbReference type="InterPro" id="IPR036188">
    <property type="entry name" value="FAD/NAD-bd_sf"/>
</dbReference>
<dbReference type="InterPro" id="IPR004099">
    <property type="entry name" value="Pyr_nucl-diS_OxRdtase_dimer"/>
</dbReference>
<dbReference type="Gene3D" id="3.50.50.60">
    <property type="entry name" value="FAD/NAD(P)-binding domain"/>
    <property type="match status" value="2"/>
</dbReference>
<dbReference type="Pfam" id="PF02852">
    <property type="entry name" value="Pyr_redox_dim"/>
    <property type="match status" value="1"/>
</dbReference>
<evidence type="ECO:0000313" key="8">
    <source>
        <dbReference type="Proteomes" id="UP000249799"/>
    </source>
</evidence>
<feature type="binding site" evidence="5">
    <location>
        <position position="313"/>
    </location>
    <ligand>
        <name>FAD</name>
        <dbReference type="ChEBI" id="CHEBI:57692"/>
    </ligand>
</feature>
<feature type="binding site" evidence="5">
    <location>
        <position position="271"/>
    </location>
    <ligand>
        <name>NAD(+)</name>
        <dbReference type="ChEBI" id="CHEBI:57540"/>
    </ligand>
</feature>
<dbReference type="GO" id="GO:0003955">
    <property type="term" value="F:NAD(P)H dehydrogenase (quinone) activity"/>
    <property type="evidence" value="ECO:0007669"/>
    <property type="project" value="TreeGrafter"/>
</dbReference>
<dbReference type="PRINTS" id="PR00411">
    <property type="entry name" value="PNDRDTASEI"/>
</dbReference>
<comment type="cofactor">
    <cofactor evidence="5">
        <name>FAD</name>
        <dbReference type="ChEBI" id="CHEBI:57692"/>
    </cofactor>
    <text evidence="5">Binds 1 FAD per subunit.</text>
</comment>
<dbReference type="SUPFAM" id="SSF55424">
    <property type="entry name" value="FAD/NAD-linked reductases, dimerisation (C-terminal) domain"/>
    <property type="match status" value="1"/>
</dbReference>
<dbReference type="GO" id="GO:0004148">
    <property type="term" value="F:dihydrolipoyl dehydrogenase (NADH) activity"/>
    <property type="evidence" value="ECO:0007669"/>
    <property type="project" value="UniProtKB-EC"/>
</dbReference>
<evidence type="ECO:0000256" key="2">
    <source>
        <dbReference type="ARBA" id="ARBA00022630"/>
    </source>
</evidence>
<dbReference type="PANTHER" id="PTHR43014:SF4">
    <property type="entry name" value="PYRIDINE NUCLEOTIDE-DISULFIDE OXIDOREDUCTASE RCLA-RELATED"/>
    <property type="match status" value="1"/>
</dbReference>
<evidence type="ECO:0000256" key="3">
    <source>
        <dbReference type="ARBA" id="ARBA00022827"/>
    </source>
</evidence>
<accession>A0A2Z4FHA5</accession>
<dbReference type="GO" id="GO:0050660">
    <property type="term" value="F:flavin adenine dinucleotide binding"/>
    <property type="evidence" value="ECO:0007669"/>
    <property type="project" value="TreeGrafter"/>
</dbReference>
<dbReference type="NCBIfam" id="NF004939">
    <property type="entry name" value="PRK06292.1-1"/>
    <property type="match status" value="1"/>
</dbReference>
<dbReference type="InterPro" id="IPR001100">
    <property type="entry name" value="Pyr_nuc-diS_OxRdtase"/>
</dbReference>
<reference evidence="7 8" key="1">
    <citation type="submission" date="2018-06" db="EMBL/GenBank/DDBJ databases">
        <title>Lujinxingia sediminis gen. nov. sp. nov., a new facultative anaerobic member of the class Deltaproteobacteria, and proposal of Lujinxingaceae fam. nov.</title>
        <authorList>
            <person name="Guo L.-Y."/>
            <person name="Li C.-M."/>
            <person name="Wang S."/>
            <person name="Du Z.-J."/>
        </authorList>
    </citation>
    <scope>NUCLEOTIDE SEQUENCE [LARGE SCALE GENOMIC DNA]</scope>
    <source>
        <strain evidence="7 8">FA350</strain>
    </source>
</reference>
<dbReference type="KEGG" id="bsed:DN745_02610"/>
<dbReference type="Pfam" id="PF07992">
    <property type="entry name" value="Pyr_redox_2"/>
    <property type="match status" value="1"/>
</dbReference>
<keyword evidence="5" id="KW-0520">NAD</keyword>
<dbReference type="RefSeq" id="WP_111331903.1">
    <property type="nucleotide sequence ID" value="NZ_CP030032.1"/>
</dbReference>
<dbReference type="AlphaFoldDB" id="A0A2Z4FHA5"/>
<keyword evidence="5" id="KW-0547">Nucleotide-binding</keyword>
<keyword evidence="7" id="KW-0560">Oxidoreductase</keyword>
<evidence type="ECO:0000313" key="7">
    <source>
        <dbReference type="EMBL" id="AWV88289.1"/>
    </source>
</evidence>
<dbReference type="EC" id="1.8.1.4" evidence="7"/>
<name>A0A2Z4FHA5_9DELT</name>
<organism evidence="7 8">
    <name type="scientific">Bradymonas sediminis</name>
    <dbReference type="NCBI Taxonomy" id="1548548"/>
    <lineage>
        <taxon>Bacteria</taxon>
        <taxon>Deltaproteobacteria</taxon>
        <taxon>Bradymonadales</taxon>
        <taxon>Bradymonadaceae</taxon>
        <taxon>Bradymonas</taxon>
    </lineage>
</organism>
<keyword evidence="8" id="KW-1185">Reference proteome</keyword>
<dbReference type="PIRSF" id="PIRSF000350">
    <property type="entry name" value="Mercury_reductase_MerA"/>
    <property type="match status" value="1"/>
</dbReference>
<sequence length="480" mass="52137">MKTRQVDIAIIGAGTAGLNASREAHRAGKSWVIIDPGPYGTTCARVGCMPSKLLIAAAERAHTIAGAAEFGIQVNDWKVDGPAVLKRVRSERDRFAGFVKETVESFDPENLIRARARFSGPNTLIVDAKDDTIEVKAKAIVIATGSSPWTPPQLEGVADDVLTSDEIFEMEDLPASMAVFGTGIIGVEIGQAFAQLGVAIEFFNPFEDIGRFSDPKVVAETHRSFDEQLTMHLKSDVSAVEKVDGGFRIEWTDRDGEAHTRTFEAILNATGRRANVSDLDLEKTGIPLNEHGLPISSPRTLQCGDAPIFIAGDVSGHRPLLHEASDEGRIAGANALRFPDVQAYIRKTTLEIAFTSPQMAIVGNRWADLDHDEVVSGEVSFANQGRSRVMGVNEGLVRLYATKQDCRLVGAEMFGPRMEHMAHLLAWAIQQNTTVPELIAMPVYHPVFEEGLRTGLRDLAKSLRIAGHCQPQDRGEGPGV</sequence>
<dbReference type="Gene3D" id="3.30.390.30">
    <property type="match status" value="1"/>
</dbReference>
<dbReference type="PRINTS" id="PR00368">
    <property type="entry name" value="FADPNR"/>
</dbReference>
<proteinExistence type="inferred from homology"/>
<dbReference type="PANTHER" id="PTHR43014">
    <property type="entry name" value="MERCURIC REDUCTASE"/>
    <property type="match status" value="1"/>
</dbReference>
<feature type="binding site" evidence="5">
    <location>
        <position position="52"/>
    </location>
    <ligand>
        <name>FAD</name>
        <dbReference type="ChEBI" id="CHEBI:57692"/>
    </ligand>
</feature>
<protein>
    <submittedName>
        <fullName evidence="7">Dihydrolipoyl dehydrogenase</fullName>
        <ecNumber evidence="7">1.8.1.4</ecNumber>
    </submittedName>
</protein>
<dbReference type="InterPro" id="IPR023753">
    <property type="entry name" value="FAD/NAD-binding_dom"/>
</dbReference>
<evidence type="ECO:0000256" key="5">
    <source>
        <dbReference type="PIRSR" id="PIRSR000350-3"/>
    </source>
</evidence>
<dbReference type="OrthoDB" id="9786429at2"/>
<feature type="active site" description="Proton acceptor" evidence="4">
    <location>
        <position position="445"/>
    </location>
</feature>
<evidence type="ECO:0000256" key="6">
    <source>
        <dbReference type="PIRSR" id="PIRSR000350-4"/>
    </source>
</evidence>
<dbReference type="EMBL" id="CP030032">
    <property type="protein sequence ID" value="AWV88289.1"/>
    <property type="molecule type" value="Genomic_DNA"/>
</dbReference>
<gene>
    <name evidence="7" type="ORF">DN745_02610</name>
</gene>
<comment type="similarity">
    <text evidence="1">Belongs to the class-I pyridine nucleotide-disulfide oxidoreductase family.</text>
</comment>
<dbReference type="SUPFAM" id="SSF51905">
    <property type="entry name" value="FAD/NAD(P)-binding domain"/>
    <property type="match status" value="1"/>
</dbReference>
<keyword evidence="3 5" id="KW-0274">FAD</keyword>
<evidence type="ECO:0000256" key="1">
    <source>
        <dbReference type="ARBA" id="ARBA00007532"/>
    </source>
</evidence>
<feature type="disulfide bond" description="Redox-active" evidence="6">
    <location>
        <begin position="43"/>
        <end position="48"/>
    </location>
</feature>